<dbReference type="InterPro" id="IPR051600">
    <property type="entry name" value="Beta-PGM-like"/>
</dbReference>
<proteinExistence type="inferred from homology"/>
<dbReference type="Gene3D" id="1.10.150.240">
    <property type="entry name" value="Putative phosphatase, domain 2"/>
    <property type="match status" value="1"/>
</dbReference>
<keyword evidence="4" id="KW-0460">Magnesium</keyword>
<dbReference type="PANTHER" id="PTHR46193">
    <property type="entry name" value="6-PHOSPHOGLUCONATE PHOSPHATASE"/>
    <property type="match status" value="1"/>
</dbReference>
<evidence type="ECO:0000256" key="2">
    <source>
        <dbReference type="ARBA" id="ARBA00006171"/>
    </source>
</evidence>
<accession>U4K8X5</accession>
<evidence type="ECO:0000256" key="5">
    <source>
        <dbReference type="ARBA" id="ARBA00023277"/>
    </source>
</evidence>
<dbReference type="SUPFAM" id="SSF56784">
    <property type="entry name" value="HAD-like"/>
    <property type="match status" value="1"/>
</dbReference>
<evidence type="ECO:0000256" key="4">
    <source>
        <dbReference type="ARBA" id="ARBA00022842"/>
    </source>
</evidence>
<evidence type="ECO:0000313" key="6">
    <source>
        <dbReference type="EMBL" id="CCO61792.1"/>
    </source>
</evidence>
<evidence type="ECO:0000313" key="7">
    <source>
        <dbReference type="Proteomes" id="UP000016895"/>
    </source>
</evidence>
<gene>
    <name evidence="6" type="ORF">VIBNI_B2085</name>
</gene>
<reference evidence="6 7" key="1">
    <citation type="journal article" date="2013" name="ISME J.">
        <title>Comparative genomics of pathogenic lineages of Vibrio nigripulchritudo identifies virulence-associated traits.</title>
        <authorList>
            <person name="Goudenege D."/>
            <person name="Labreuche Y."/>
            <person name="Krin E."/>
            <person name="Ansquer D."/>
            <person name="Mangenot S."/>
            <person name="Calteau A."/>
            <person name="Medigue C."/>
            <person name="Mazel D."/>
            <person name="Polz M.F."/>
            <person name="Le Roux F."/>
        </authorList>
    </citation>
    <scope>NUCLEOTIDE SEQUENCE [LARGE SCALE GENOMIC DNA]</scope>
    <source>
        <strain evidence="7">SnF1</strain>
    </source>
</reference>
<dbReference type="RefSeq" id="WP_022562156.1">
    <property type="nucleotide sequence ID" value="NC_022543.1"/>
</dbReference>
<dbReference type="InterPro" id="IPR041492">
    <property type="entry name" value="HAD_2"/>
</dbReference>
<dbReference type="InterPro" id="IPR036412">
    <property type="entry name" value="HAD-like_sf"/>
</dbReference>
<dbReference type="SFLD" id="SFLDG01129">
    <property type="entry name" value="C1.5:_HAD__Beta-PGM__Phosphata"/>
    <property type="match status" value="1"/>
</dbReference>
<dbReference type="Gene3D" id="3.40.50.1000">
    <property type="entry name" value="HAD superfamily/HAD-like"/>
    <property type="match status" value="1"/>
</dbReference>
<dbReference type="Proteomes" id="UP000016895">
    <property type="component" value="Chromosome 2"/>
</dbReference>
<dbReference type="Pfam" id="PF13419">
    <property type="entry name" value="HAD_2"/>
    <property type="match status" value="1"/>
</dbReference>
<dbReference type="CDD" id="cd07505">
    <property type="entry name" value="HAD_BPGM-like"/>
    <property type="match status" value="1"/>
</dbReference>
<dbReference type="PANTHER" id="PTHR46193:SF18">
    <property type="entry name" value="HEXITOL PHOSPHATASE B"/>
    <property type="match status" value="1"/>
</dbReference>
<dbReference type="InterPro" id="IPR023214">
    <property type="entry name" value="HAD_sf"/>
</dbReference>
<protein>
    <submittedName>
        <fullName evidence="6">Putative 2-DEOXYGLUCOSE-6-PHOSPHATE PHOSPHATASE 2</fullName>
    </submittedName>
</protein>
<dbReference type="GO" id="GO:0046872">
    <property type="term" value="F:metal ion binding"/>
    <property type="evidence" value="ECO:0007669"/>
    <property type="project" value="UniProtKB-KW"/>
</dbReference>
<evidence type="ECO:0000256" key="1">
    <source>
        <dbReference type="ARBA" id="ARBA00001946"/>
    </source>
</evidence>
<dbReference type="GO" id="GO:0003824">
    <property type="term" value="F:catalytic activity"/>
    <property type="evidence" value="ECO:0007669"/>
    <property type="project" value="UniProtKB-ARBA"/>
</dbReference>
<sequence length="221" mass="24192">MIRAVAWDIDGTLIDSEPLHYRALVQVCTELDIDITMFDEHEFIGVHMEEVWRTILPYVPAGVSYSIWLSQITKYYTAHWGELSPIFGAKDVVTGIASLGVQQVCVSNSCREVVDANLKALGADHLIQFSLSLDDVPSGKPDPSPYIQASQKLGIPTDEMLIIEDSHSGILSGFRSGGAVVQLKSDAFETHQNARYQVEELSSILAIIQGINHGGDHAVSN</sequence>
<organism evidence="6 7">
    <name type="scientific">Vibrio nigripulchritudo</name>
    <dbReference type="NCBI Taxonomy" id="28173"/>
    <lineage>
        <taxon>Bacteria</taxon>
        <taxon>Pseudomonadati</taxon>
        <taxon>Pseudomonadota</taxon>
        <taxon>Gammaproteobacteria</taxon>
        <taxon>Vibrionales</taxon>
        <taxon>Vibrionaceae</taxon>
        <taxon>Vibrio</taxon>
    </lineage>
</organism>
<keyword evidence="5" id="KW-0119">Carbohydrate metabolism</keyword>
<dbReference type="EMBL" id="FO203527">
    <property type="protein sequence ID" value="CCO61792.1"/>
    <property type="molecule type" value="Genomic_DNA"/>
</dbReference>
<keyword evidence="7" id="KW-1185">Reference proteome</keyword>
<comment type="similarity">
    <text evidence="2">Belongs to the HAD-like hydrolase superfamily. CbbY/CbbZ/Gph/YieH family.</text>
</comment>
<dbReference type="PRINTS" id="PR00413">
    <property type="entry name" value="HADHALOGNASE"/>
</dbReference>
<dbReference type="KEGG" id="vni:VIBNI_B2085"/>
<dbReference type="InterPro" id="IPR023198">
    <property type="entry name" value="PGP-like_dom2"/>
</dbReference>
<dbReference type="AlphaFoldDB" id="U4K8X5"/>
<comment type="cofactor">
    <cofactor evidence="1">
        <name>Mg(2+)</name>
        <dbReference type="ChEBI" id="CHEBI:18420"/>
    </cofactor>
</comment>
<dbReference type="STRING" id="28173.VIBNI_B2085"/>
<evidence type="ECO:0000256" key="3">
    <source>
        <dbReference type="ARBA" id="ARBA00022723"/>
    </source>
</evidence>
<name>U4K8X5_9VIBR</name>
<dbReference type="NCBIfam" id="TIGR01509">
    <property type="entry name" value="HAD-SF-IA-v3"/>
    <property type="match status" value="1"/>
</dbReference>
<dbReference type="SFLD" id="SFLDS00003">
    <property type="entry name" value="Haloacid_Dehalogenase"/>
    <property type="match status" value="1"/>
</dbReference>
<dbReference type="PATRIC" id="fig|1260221.3.peg.5640"/>
<dbReference type="InterPro" id="IPR006439">
    <property type="entry name" value="HAD-SF_hydro_IA"/>
</dbReference>
<keyword evidence="3" id="KW-0479">Metal-binding</keyword>
<dbReference type="OrthoDB" id="9800058at2"/>